<feature type="domain" description="Myb-like" evidence="6">
    <location>
        <begin position="207"/>
        <end position="263"/>
    </location>
</feature>
<dbReference type="InterPro" id="IPR037274">
    <property type="entry name" value="Znf_CHY_sf"/>
</dbReference>
<evidence type="ECO:0000256" key="5">
    <source>
        <dbReference type="SAM" id="MobiDB-lite"/>
    </source>
</evidence>
<accession>A0A061D7F8</accession>
<dbReference type="AlphaFoldDB" id="A0A061D7F8"/>
<sequence length="591" mass="64785">MSDLLPVRDDGYVELFKLQRLFGATFSDCHGGAGSGEAAAQPLPIEHAWCRGEVNAAVVLRPTDPAFPVACLGDDRAIAMRLTLRRQWPSEGASQELGAEKPACPADPGDAAPSADGGGAAPTPASCYSVNAAADIAIDNASISHELKLVIKKVMLTFVSKYRASQRYVVYECLKFLDRELARIFALYGSQQSKKEAKEPAAAASATPSSDPDTWSLQEQKSLEFALAKTKSLADPAKRWAAVASVVKTKTAEECRRRFQRCREQLLNKATEEHKSLATMPKDFETVLAKSDELRLLELELEKVSVINVVSFVAQLACTRCEALFDATFAMGDKKTAVVQRSCSNCSMAQRGEFQPQIAFGTQPVIGRMSLENCVFRAGCRRHELTALQDLINGEFYLTCEACDTQCKVRDVQNGLRKRSSCRGCFASLTLQFNTVEFGHEAPSPQAIAVKPKFVPPRAPRPKAQQARGLKVGTPLPDNGACKHYRKSFRWFRFPCCGKLFPCDGCHDEASDHPYEPAHMIVCGRCSTQQPVSNSKCRGCDRGFTASSSSYWEGGKGCRDAVKLSRKDSKKYGLMRRQANAMARDSSDRKG</sequence>
<dbReference type="STRING" id="5866.A0A061D7F8"/>
<keyword evidence="2 4" id="KW-0863">Zinc-finger</keyword>
<dbReference type="VEuPathDB" id="PiroplasmaDB:BBBOND_0111070"/>
<feature type="domain" description="CHY-type" evidence="7">
    <location>
        <begin position="475"/>
        <end position="542"/>
    </location>
</feature>
<evidence type="ECO:0000313" key="9">
    <source>
        <dbReference type="Proteomes" id="UP000033188"/>
    </source>
</evidence>
<feature type="region of interest" description="Disordered" evidence="5">
    <location>
        <begin position="90"/>
        <end position="118"/>
    </location>
</feature>
<name>A0A061D7F8_BABBI</name>
<reference evidence="9" key="1">
    <citation type="journal article" date="2014" name="Nucleic Acids Res.">
        <title>The evolutionary dynamics of variant antigen genes in Babesia reveal a history of genomic innovation underlying host-parasite interaction.</title>
        <authorList>
            <person name="Jackson A.P."/>
            <person name="Otto T.D."/>
            <person name="Darby A."/>
            <person name="Ramaprasad A."/>
            <person name="Xia D."/>
            <person name="Echaide I.E."/>
            <person name="Farber M."/>
            <person name="Gahlot S."/>
            <person name="Gamble J."/>
            <person name="Gupta D."/>
            <person name="Gupta Y."/>
            <person name="Jackson L."/>
            <person name="Malandrin L."/>
            <person name="Malas T.B."/>
            <person name="Moussa E."/>
            <person name="Nair M."/>
            <person name="Reid A.J."/>
            <person name="Sanders M."/>
            <person name="Sharma J."/>
            <person name="Tracey A."/>
            <person name="Quail M.A."/>
            <person name="Weir W."/>
            <person name="Wastling J.M."/>
            <person name="Hall N."/>
            <person name="Willadsen P."/>
            <person name="Lingelbach K."/>
            <person name="Shiels B."/>
            <person name="Tait A."/>
            <person name="Berriman M."/>
            <person name="Allred D.R."/>
            <person name="Pain A."/>
        </authorList>
    </citation>
    <scope>NUCLEOTIDE SEQUENCE [LARGE SCALE GENOMIC DNA]</scope>
    <source>
        <strain evidence="9">Bond</strain>
    </source>
</reference>
<dbReference type="PROSITE" id="PS50090">
    <property type="entry name" value="MYB_LIKE"/>
    <property type="match status" value="1"/>
</dbReference>
<feature type="compositionally biased region" description="Low complexity" evidence="5">
    <location>
        <begin position="102"/>
        <end position="118"/>
    </location>
</feature>
<evidence type="ECO:0000256" key="2">
    <source>
        <dbReference type="ARBA" id="ARBA00022771"/>
    </source>
</evidence>
<evidence type="ECO:0000256" key="4">
    <source>
        <dbReference type="PROSITE-ProRule" id="PRU00601"/>
    </source>
</evidence>
<dbReference type="RefSeq" id="XP_012766995.1">
    <property type="nucleotide sequence ID" value="XM_012911541.1"/>
</dbReference>
<dbReference type="OMA" id="CHTKLAV"/>
<dbReference type="KEGG" id="bbig:BBBOND_0111070"/>
<dbReference type="Proteomes" id="UP000033188">
    <property type="component" value="Chromosome 1"/>
</dbReference>
<dbReference type="CDD" id="cd00167">
    <property type="entry name" value="SANT"/>
    <property type="match status" value="1"/>
</dbReference>
<dbReference type="SUPFAM" id="SSF46689">
    <property type="entry name" value="Homeodomain-like"/>
    <property type="match status" value="1"/>
</dbReference>
<evidence type="ECO:0000256" key="1">
    <source>
        <dbReference type="ARBA" id="ARBA00022723"/>
    </source>
</evidence>
<gene>
    <name evidence="8" type="ORF">BBBOND_0111070</name>
</gene>
<evidence type="ECO:0000259" key="6">
    <source>
        <dbReference type="PROSITE" id="PS50090"/>
    </source>
</evidence>
<proteinExistence type="predicted"/>
<dbReference type="InterPro" id="IPR008913">
    <property type="entry name" value="Znf_CHY"/>
</dbReference>
<feature type="compositionally biased region" description="Low complexity" evidence="5">
    <location>
        <begin position="200"/>
        <end position="214"/>
    </location>
</feature>
<dbReference type="Gene3D" id="1.10.10.60">
    <property type="entry name" value="Homeodomain-like"/>
    <property type="match status" value="1"/>
</dbReference>
<organism evidence="8 9">
    <name type="scientific">Babesia bigemina</name>
    <dbReference type="NCBI Taxonomy" id="5866"/>
    <lineage>
        <taxon>Eukaryota</taxon>
        <taxon>Sar</taxon>
        <taxon>Alveolata</taxon>
        <taxon>Apicomplexa</taxon>
        <taxon>Aconoidasida</taxon>
        <taxon>Piroplasmida</taxon>
        <taxon>Babesiidae</taxon>
        <taxon>Babesia</taxon>
    </lineage>
</organism>
<dbReference type="SUPFAM" id="SSF161219">
    <property type="entry name" value="CHY zinc finger-like"/>
    <property type="match status" value="1"/>
</dbReference>
<dbReference type="InterPro" id="IPR009057">
    <property type="entry name" value="Homeodomain-like_sf"/>
</dbReference>
<evidence type="ECO:0000256" key="3">
    <source>
        <dbReference type="ARBA" id="ARBA00022833"/>
    </source>
</evidence>
<evidence type="ECO:0000313" key="8">
    <source>
        <dbReference type="EMBL" id="CDR94809.1"/>
    </source>
</evidence>
<keyword evidence="3" id="KW-0862">Zinc</keyword>
<dbReference type="InterPro" id="IPR001005">
    <property type="entry name" value="SANT/Myb"/>
</dbReference>
<dbReference type="Pfam" id="PF05495">
    <property type="entry name" value="zf-CHY"/>
    <property type="match status" value="1"/>
</dbReference>
<keyword evidence="1" id="KW-0479">Metal-binding</keyword>
<feature type="region of interest" description="Disordered" evidence="5">
    <location>
        <begin position="196"/>
        <end position="215"/>
    </location>
</feature>
<dbReference type="PROSITE" id="PS51266">
    <property type="entry name" value="ZF_CHY"/>
    <property type="match status" value="1"/>
</dbReference>
<dbReference type="GO" id="GO:0008270">
    <property type="term" value="F:zinc ion binding"/>
    <property type="evidence" value="ECO:0007669"/>
    <property type="project" value="UniProtKB-KW"/>
</dbReference>
<dbReference type="EMBL" id="LK391707">
    <property type="protein sequence ID" value="CDR94809.1"/>
    <property type="molecule type" value="Genomic_DNA"/>
</dbReference>
<protein>
    <submittedName>
        <fullName evidence="8">CHY zinc finger domain containing protein, putative</fullName>
    </submittedName>
</protein>
<keyword evidence="9" id="KW-1185">Reference proteome</keyword>
<evidence type="ECO:0000259" key="7">
    <source>
        <dbReference type="PROSITE" id="PS51266"/>
    </source>
</evidence>
<dbReference type="GeneID" id="24563350"/>
<dbReference type="OrthoDB" id="411372at2759"/>